<protein>
    <submittedName>
        <fullName evidence="2">Uncharacterized protein</fullName>
    </submittedName>
</protein>
<proteinExistence type="predicted"/>
<organism evidence="2 3">
    <name type="scientific">Nesidiocoris tenuis</name>
    <dbReference type="NCBI Taxonomy" id="355587"/>
    <lineage>
        <taxon>Eukaryota</taxon>
        <taxon>Metazoa</taxon>
        <taxon>Ecdysozoa</taxon>
        <taxon>Arthropoda</taxon>
        <taxon>Hexapoda</taxon>
        <taxon>Insecta</taxon>
        <taxon>Pterygota</taxon>
        <taxon>Neoptera</taxon>
        <taxon>Paraneoptera</taxon>
        <taxon>Hemiptera</taxon>
        <taxon>Heteroptera</taxon>
        <taxon>Panheteroptera</taxon>
        <taxon>Cimicomorpha</taxon>
        <taxon>Miridae</taxon>
        <taxon>Dicyphina</taxon>
        <taxon>Nesidiocoris</taxon>
    </lineage>
</organism>
<dbReference type="Proteomes" id="UP000479000">
    <property type="component" value="Unassembled WGS sequence"/>
</dbReference>
<reference evidence="2 3" key="1">
    <citation type="submission" date="2020-02" db="EMBL/GenBank/DDBJ databases">
        <authorList>
            <person name="Ferguson B K."/>
        </authorList>
    </citation>
    <scope>NUCLEOTIDE SEQUENCE [LARGE SCALE GENOMIC DNA]</scope>
</reference>
<keyword evidence="3" id="KW-1185">Reference proteome</keyword>
<dbReference type="EMBL" id="CADCXU010015202">
    <property type="protein sequence ID" value="CAB0004792.1"/>
    <property type="molecule type" value="Genomic_DNA"/>
</dbReference>
<evidence type="ECO:0000313" key="3">
    <source>
        <dbReference type="Proteomes" id="UP000479000"/>
    </source>
</evidence>
<gene>
    <name evidence="2" type="ORF">NTEN_LOCUS10269</name>
</gene>
<sequence>MFSCQETPITRLDASRGIRPNRLQLVGAVEVAEAKEEPAEKSNQPSEGVTPYQ</sequence>
<feature type="non-terminal residue" evidence="2">
    <location>
        <position position="53"/>
    </location>
</feature>
<accession>A0A6H5GMZ5</accession>
<name>A0A6H5GMZ5_9HEMI</name>
<dbReference type="AlphaFoldDB" id="A0A6H5GMZ5"/>
<feature type="compositionally biased region" description="Polar residues" evidence="1">
    <location>
        <begin position="42"/>
        <end position="53"/>
    </location>
</feature>
<feature type="region of interest" description="Disordered" evidence="1">
    <location>
        <begin position="32"/>
        <end position="53"/>
    </location>
</feature>
<evidence type="ECO:0000256" key="1">
    <source>
        <dbReference type="SAM" id="MobiDB-lite"/>
    </source>
</evidence>
<evidence type="ECO:0000313" key="2">
    <source>
        <dbReference type="EMBL" id="CAB0004792.1"/>
    </source>
</evidence>